<accession>A0A846MXU9</accession>
<organism evidence="2 3">
    <name type="scientific">Rhizomicrobium palustre</name>
    <dbReference type="NCBI Taxonomy" id="189966"/>
    <lineage>
        <taxon>Bacteria</taxon>
        <taxon>Pseudomonadati</taxon>
        <taxon>Pseudomonadota</taxon>
        <taxon>Alphaproteobacteria</taxon>
        <taxon>Micropepsales</taxon>
        <taxon>Micropepsaceae</taxon>
        <taxon>Rhizomicrobium</taxon>
    </lineage>
</organism>
<evidence type="ECO:0000256" key="1">
    <source>
        <dbReference type="SAM" id="SignalP"/>
    </source>
</evidence>
<keyword evidence="1" id="KW-0732">Signal</keyword>
<dbReference type="RefSeq" id="WP_167081993.1">
    <property type="nucleotide sequence ID" value="NZ_BAAADC010000001.1"/>
</dbReference>
<name>A0A846MXU9_9PROT</name>
<protein>
    <submittedName>
        <fullName evidence="2">Uncharacterized protein</fullName>
    </submittedName>
</protein>
<sequence length="376" mass="40231">MVTRILLGLLTVFAIARAEAADTPKQALDAATKVLSSHTDGFYLDHKAGAETALDNFRTAAQRWAVAYLDAHPKAAPSALKAAAEAMDRELSITFTPLAPELMAVSASYGELGNVFLLAKQGTHYAVVWDIRKTGPDTARDNGWGAMAAFGDGCGRCCDCRALYGDVYALPPDAAGHIRFYIDGGYAQPAGATRGAEISIWAWDGKAAKALFKGDYVSVADDLPIVEAKDDTILVHPKTQYRMFYACGACSGRKLTWTLKLTGDGVRDLGKRVDLPEADAVDEVFLRLWQGKGASALAAPKVLEKMAAIVAETKKSASDPNDPNLGMLSGIDVKRNGDRATLTYDTAVAAAPKMVATVLHKKSGYYLEAFDFSLKN</sequence>
<keyword evidence="3" id="KW-1185">Reference proteome</keyword>
<reference evidence="2 3" key="1">
    <citation type="submission" date="2020-03" db="EMBL/GenBank/DDBJ databases">
        <title>Genomic Encyclopedia of Type Strains, Phase IV (KMG-IV): sequencing the most valuable type-strain genomes for metagenomic binning, comparative biology and taxonomic classification.</title>
        <authorList>
            <person name="Goeker M."/>
        </authorList>
    </citation>
    <scope>NUCLEOTIDE SEQUENCE [LARGE SCALE GENOMIC DNA]</scope>
    <source>
        <strain evidence="2 3">DSM 19867</strain>
    </source>
</reference>
<proteinExistence type="predicted"/>
<dbReference type="AlphaFoldDB" id="A0A846MXU9"/>
<dbReference type="Proteomes" id="UP000570514">
    <property type="component" value="Unassembled WGS sequence"/>
</dbReference>
<feature type="chain" id="PRO_5033055098" evidence="1">
    <location>
        <begin position="21"/>
        <end position="376"/>
    </location>
</feature>
<gene>
    <name evidence="2" type="ORF">FHS83_001279</name>
</gene>
<feature type="signal peptide" evidence="1">
    <location>
        <begin position="1"/>
        <end position="20"/>
    </location>
</feature>
<dbReference type="EMBL" id="JAASRM010000001">
    <property type="protein sequence ID" value="NIK87961.1"/>
    <property type="molecule type" value="Genomic_DNA"/>
</dbReference>
<evidence type="ECO:0000313" key="3">
    <source>
        <dbReference type="Proteomes" id="UP000570514"/>
    </source>
</evidence>
<evidence type="ECO:0000313" key="2">
    <source>
        <dbReference type="EMBL" id="NIK87961.1"/>
    </source>
</evidence>
<comment type="caution">
    <text evidence="2">The sequence shown here is derived from an EMBL/GenBank/DDBJ whole genome shotgun (WGS) entry which is preliminary data.</text>
</comment>